<comment type="caution">
    <text evidence="2">The sequence shown here is derived from an EMBL/GenBank/DDBJ whole genome shotgun (WGS) entry which is preliminary data.</text>
</comment>
<dbReference type="AlphaFoldDB" id="A0A9P8MBW8"/>
<keyword evidence="1" id="KW-0732">Signal</keyword>
<name>A0A9P8MBW8_9HYPO</name>
<sequence>MVLELVLPQLLFALLPSPHDRATGTPEAATVEANLLESSVLVNIYSSSPIYRFWLSLAKIIPVHWTPPTCMAEWFCRPSYRGLPDEPGPRTRRGLLVLRPQDLSA</sequence>
<reference evidence="2 3" key="1">
    <citation type="submission" date="2020-07" db="EMBL/GenBank/DDBJ databases">
        <title>Metarhizium humberi genome.</title>
        <authorList>
            <person name="Lysoe E."/>
        </authorList>
    </citation>
    <scope>NUCLEOTIDE SEQUENCE [LARGE SCALE GENOMIC DNA]</scope>
    <source>
        <strain evidence="2 3">ESALQ1638</strain>
    </source>
</reference>
<feature type="chain" id="PRO_5040505578" description="Secreted protein" evidence="1">
    <location>
        <begin position="25"/>
        <end position="105"/>
    </location>
</feature>
<protein>
    <recommendedName>
        <fullName evidence="4">Secreted protein</fullName>
    </recommendedName>
</protein>
<keyword evidence="3" id="KW-1185">Reference proteome</keyword>
<dbReference type="Proteomes" id="UP000764110">
    <property type="component" value="Unassembled WGS sequence"/>
</dbReference>
<evidence type="ECO:0000313" key="3">
    <source>
        <dbReference type="Proteomes" id="UP000764110"/>
    </source>
</evidence>
<proteinExistence type="predicted"/>
<evidence type="ECO:0008006" key="4">
    <source>
        <dbReference type="Google" id="ProtNLM"/>
    </source>
</evidence>
<evidence type="ECO:0000256" key="1">
    <source>
        <dbReference type="SAM" id="SignalP"/>
    </source>
</evidence>
<evidence type="ECO:0000313" key="2">
    <source>
        <dbReference type="EMBL" id="KAH0597533.1"/>
    </source>
</evidence>
<dbReference type="EMBL" id="JACEFI010000007">
    <property type="protein sequence ID" value="KAH0597533.1"/>
    <property type="molecule type" value="Genomic_DNA"/>
</dbReference>
<gene>
    <name evidence="2" type="ORF">MHUMG1_04912</name>
</gene>
<organism evidence="2 3">
    <name type="scientific">Metarhizium humberi</name>
    <dbReference type="NCBI Taxonomy" id="2596975"/>
    <lineage>
        <taxon>Eukaryota</taxon>
        <taxon>Fungi</taxon>
        <taxon>Dikarya</taxon>
        <taxon>Ascomycota</taxon>
        <taxon>Pezizomycotina</taxon>
        <taxon>Sordariomycetes</taxon>
        <taxon>Hypocreomycetidae</taxon>
        <taxon>Hypocreales</taxon>
        <taxon>Clavicipitaceae</taxon>
        <taxon>Metarhizium</taxon>
    </lineage>
</organism>
<feature type="signal peptide" evidence="1">
    <location>
        <begin position="1"/>
        <end position="24"/>
    </location>
</feature>
<accession>A0A9P8MBW8</accession>